<evidence type="ECO:0000313" key="2">
    <source>
        <dbReference type="Proteomes" id="UP001500893"/>
    </source>
</evidence>
<protein>
    <submittedName>
        <fullName evidence="1">Uncharacterized protein</fullName>
    </submittedName>
</protein>
<dbReference type="RefSeq" id="WP_345050190.1">
    <property type="nucleotide sequence ID" value="NZ_BAAAVM010000030.1"/>
</dbReference>
<organism evidence="1 2">
    <name type="scientific">Streptomyces rameus</name>
    <dbReference type="NCBI Taxonomy" id="68261"/>
    <lineage>
        <taxon>Bacteria</taxon>
        <taxon>Bacillati</taxon>
        <taxon>Actinomycetota</taxon>
        <taxon>Actinomycetes</taxon>
        <taxon>Kitasatosporales</taxon>
        <taxon>Streptomycetaceae</taxon>
        <taxon>Streptomyces</taxon>
    </lineage>
</organism>
<keyword evidence="2" id="KW-1185">Reference proteome</keyword>
<sequence>MRTRVRLQRDGQDLVARFTPNQADIIHRVLTLLGSSDAANTSLTVQTGTDRETVTGLAARFAGEHARSFDMPLTVVELHTVHSALTAAPLLCLEGPHRMFSEQKFHELTGSFREHCDALAFSLVQETAGM</sequence>
<comment type="caution">
    <text evidence="1">The sequence shown here is derived from an EMBL/GenBank/DDBJ whole genome shotgun (WGS) entry which is preliminary data.</text>
</comment>
<proteinExistence type="predicted"/>
<dbReference type="EMBL" id="BAAAVM010000030">
    <property type="protein sequence ID" value="GAA3137649.1"/>
    <property type="molecule type" value="Genomic_DNA"/>
</dbReference>
<name>A0ABP6N8F8_9ACTN</name>
<reference evidence="2" key="1">
    <citation type="journal article" date="2019" name="Int. J. Syst. Evol. Microbiol.">
        <title>The Global Catalogue of Microorganisms (GCM) 10K type strain sequencing project: providing services to taxonomists for standard genome sequencing and annotation.</title>
        <authorList>
            <consortium name="The Broad Institute Genomics Platform"/>
            <consortium name="The Broad Institute Genome Sequencing Center for Infectious Disease"/>
            <person name="Wu L."/>
            <person name="Ma J."/>
        </authorList>
    </citation>
    <scope>NUCLEOTIDE SEQUENCE [LARGE SCALE GENOMIC DNA]</scope>
    <source>
        <strain evidence="2">JCM 11574</strain>
    </source>
</reference>
<gene>
    <name evidence="1" type="ORF">GCM10010521_24770</name>
</gene>
<dbReference type="Proteomes" id="UP001500893">
    <property type="component" value="Unassembled WGS sequence"/>
</dbReference>
<accession>A0ABP6N8F8</accession>
<evidence type="ECO:0000313" key="1">
    <source>
        <dbReference type="EMBL" id="GAA3137649.1"/>
    </source>
</evidence>